<dbReference type="InParanoid" id="A0A409X4A5"/>
<reference evidence="1 2" key="1">
    <citation type="journal article" date="2018" name="Evol. Lett.">
        <title>Horizontal gene cluster transfer increased hallucinogenic mushroom diversity.</title>
        <authorList>
            <person name="Reynolds H.T."/>
            <person name="Vijayakumar V."/>
            <person name="Gluck-Thaler E."/>
            <person name="Korotkin H.B."/>
            <person name="Matheny P.B."/>
            <person name="Slot J.C."/>
        </authorList>
    </citation>
    <scope>NUCLEOTIDE SEQUENCE [LARGE SCALE GENOMIC DNA]</scope>
    <source>
        <strain evidence="1 2">2629</strain>
    </source>
</reference>
<dbReference type="STRING" id="181874.A0A409X4A5"/>
<keyword evidence="2" id="KW-1185">Reference proteome</keyword>
<organism evidence="1 2">
    <name type="scientific">Panaeolus cyanescens</name>
    <dbReference type="NCBI Taxonomy" id="181874"/>
    <lineage>
        <taxon>Eukaryota</taxon>
        <taxon>Fungi</taxon>
        <taxon>Dikarya</taxon>
        <taxon>Basidiomycota</taxon>
        <taxon>Agaricomycotina</taxon>
        <taxon>Agaricomycetes</taxon>
        <taxon>Agaricomycetidae</taxon>
        <taxon>Agaricales</taxon>
        <taxon>Agaricineae</taxon>
        <taxon>Galeropsidaceae</taxon>
        <taxon>Panaeolus</taxon>
    </lineage>
</organism>
<accession>A0A409X4A5</accession>
<dbReference type="OrthoDB" id="2678913at2759"/>
<dbReference type="AlphaFoldDB" id="A0A409X4A5"/>
<evidence type="ECO:0000313" key="2">
    <source>
        <dbReference type="Proteomes" id="UP000284842"/>
    </source>
</evidence>
<evidence type="ECO:0000313" key="1">
    <source>
        <dbReference type="EMBL" id="PPQ85593.1"/>
    </source>
</evidence>
<feature type="non-terminal residue" evidence="1">
    <location>
        <position position="1"/>
    </location>
</feature>
<name>A0A409X4A5_9AGAR</name>
<protein>
    <submittedName>
        <fullName evidence="1">Uncharacterized protein</fullName>
    </submittedName>
</protein>
<proteinExistence type="predicted"/>
<dbReference type="EMBL" id="NHTK01004679">
    <property type="protein sequence ID" value="PPQ85593.1"/>
    <property type="molecule type" value="Genomic_DNA"/>
</dbReference>
<comment type="caution">
    <text evidence="1">The sequence shown here is derived from an EMBL/GenBank/DDBJ whole genome shotgun (WGS) entry which is preliminary data.</text>
</comment>
<gene>
    <name evidence="1" type="ORF">CVT24_012293</name>
</gene>
<dbReference type="Proteomes" id="UP000284842">
    <property type="component" value="Unassembled WGS sequence"/>
</dbReference>
<sequence>LRIGGVLEFLLRGIPFDVVKELGRWSSNAFSIYLRKHAAILAPYIQDVPVLEPFTRVAMPAASAVSESVRPERKVYAMSQRGDREFSLSSHHVTHLDLRSAGRRGSKLVYNSFRIYPPTVPFRCRLVHTLPLDALGLSSTFSEAQTPPARVPPAPVLAHSVYRAGKAPEIQRPSFLKGRTRFSSGLAPYVTQEEEAYESIPEVSICTGVVFPVLYWQDEVCIFNDTPDPSYDHEDLLPHSHRNLG</sequence>